<evidence type="ECO:0000313" key="8">
    <source>
        <dbReference type="Proteomes" id="UP001153712"/>
    </source>
</evidence>
<keyword evidence="2" id="KW-0479">Metal-binding</keyword>
<dbReference type="PANTHER" id="PTHR11820:SF7">
    <property type="entry name" value="ACYLPYRUVASE FAHD1, MITOCHONDRIAL"/>
    <property type="match status" value="1"/>
</dbReference>
<name>A0A9N9TGG2_PHYSR</name>
<comment type="similarity">
    <text evidence="1">Belongs to the FAH family.</text>
</comment>
<dbReference type="SUPFAM" id="SSF56529">
    <property type="entry name" value="FAH"/>
    <property type="match status" value="1"/>
</dbReference>
<dbReference type="PANTHER" id="PTHR11820">
    <property type="entry name" value="ACYLPYRUVASE"/>
    <property type="match status" value="1"/>
</dbReference>
<dbReference type="InterPro" id="IPR011234">
    <property type="entry name" value="Fumarylacetoacetase-like_C"/>
</dbReference>
<dbReference type="GO" id="GO:0018773">
    <property type="term" value="F:acetylpyruvate hydrolase activity"/>
    <property type="evidence" value="ECO:0007669"/>
    <property type="project" value="TreeGrafter"/>
</dbReference>
<evidence type="ECO:0000313" key="7">
    <source>
        <dbReference type="EMBL" id="CAG9857642.1"/>
    </source>
</evidence>
<proteinExistence type="inferred from homology"/>
<dbReference type="EMBL" id="OU900107">
    <property type="protein sequence ID" value="CAG9857642.1"/>
    <property type="molecule type" value="Genomic_DNA"/>
</dbReference>
<evidence type="ECO:0000256" key="5">
    <source>
        <dbReference type="ARBA" id="ARBA00044973"/>
    </source>
</evidence>
<feature type="domain" description="Fumarylacetoacetase-like C-terminal" evidence="6">
    <location>
        <begin position="13"/>
        <end position="212"/>
    </location>
</feature>
<dbReference type="Pfam" id="PF01557">
    <property type="entry name" value="FAA_hydrolase"/>
    <property type="match status" value="1"/>
</dbReference>
<reference evidence="7" key="1">
    <citation type="submission" date="2022-01" db="EMBL/GenBank/DDBJ databases">
        <authorList>
            <person name="King R."/>
        </authorList>
    </citation>
    <scope>NUCLEOTIDE SEQUENCE</scope>
</reference>
<evidence type="ECO:0000256" key="4">
    <source>
        <dbReference type="ARBA" id="ARBA00044911"/>
    </source>
</evidence>
<dbReference type="Gene3D" id="3.90.850.10">
    <property type="entry name" value="Fumarylacetoacetase-like, C-terminal domain"/>
    <property type="match status" value="1"/>
</dbReference>
<evidence type="ECO:0000256" key="3">
    <source>
        <dbReference type="ARBA" id="ARBA00042340"/>
    </source>
</evidence>
<dbReference type="OrthoDB" id="411064at2759"/>
<evidence type="ECO:0000256" key="1">
    <source>
        <dbReference type="ARBA" id="ARBA00010211"/>
    </source>
</evidence>
<keyword evidence="8" id="KW-1185">Reference proteome</keyword>
<dbReference type="GO" id="GO:0046872">
    <property type="term" value="F:metal ion binding"/>
    <property type="evidence" value="ECO:0007669"/>
    <property type="project" value="UniProtKB-KW"/>
</dbReference>
<evidence type="ECO:0000256" key="2">
    <source>
        <dbReference type="ARBA" id="ARBA00022723"/>
    </source>
</evidence>
<gene>
    <name evidence="7" type="ORF">PHYEVI_LOCUS4045</name>
</gene>
<organism evidence="7 8">
    <name type="scientific">Phyllotreta striolata</name>
    <name type="common">Striped flea beetle</name>
    <name type="synonym">Crioceris striolata</name>
    <dbReference type="NCBI Taxonomy" id="444603"/>
    <lineage>
        <taxon>Eukaryota</taxon>
        <taxon>Metazoa</taxon>
        <taxon>Ecdysozoa</taxon>
        <taxon>Arthropoda</taxon>
        <taxon>Hexapoda</taxon>
        <taxon>Insecta</taxon>
        <taxon>Pterygota</taxon>
        <taxon>Neoptera</taxon>
        <taxon>Endopterygota</taxon>
        <taxon>Coleoptera</taxon>
        <taxon>Polyphaga</taxon>
        <taxon>Cucujiformia</taxon>
        <taxon>Chrysomeloidea</taxon>
        <taxon>Chrysomelidae</taxon>
        <taxon>Galerucinae</taxon>
        <taxon>Alticini</taxon>
        <taxon>Phyllotreta</taxon>
    </lineage>
</organism>
<dbReference type="EC" id="5.3.2.2" evidence="5"/>
<accession>A0A9N9TGG2</accession>
<sequence>MSNLSSFAESGKKIIGVAANYKSLLKALNKPHPSVPEIFIKPTTSYITEGQKIIIPEGFSVNQEVELGVIVGKKAKRIDKCQAMDYVGGYCVALDMTATCRMKEARSKGGSWTLGKGFDTATPVGEFIPKGSVCDPYKLVLWCTVNGKPRQKGPTDDLLFDISDLMAYISKYITLEPGDLLLSGSPPDMGPVRHGDVVKAGIEGLTEVEFHVEDERTC</sequence>
<comment type="catalytic activity">
    <reaction evidence="4">
        <text>oxaloacetate = enol-oxaloacetate</text>
        <dbReference type="Rhea" id="RHEA:16021"/>
        <dbReference type="ChEBI" id="CHEBI:16452"/>
        <dbReference type="ChEBI" id="CHEBI:17479"/>
        <dbReference type="EC" id="5.3.2.2"/>
    </reaction>
    <physiologicalReaction direction="right-to-left" evidence="4">
        <dbReference type="Rhea" id="RHEA:16023"/>
    </physiologicalReaction>
</comment>
<dbReference type="Proteomes" id="UP001153712">
    <property type="component" value="Chromosome 14"/>
</dbReference>
<protein>
    <recommendedName>
        <fullName evidence="5">oxaloacetate tautomerase</fullName>
        <ecNumber evidence="5">5.3.2.2</ecNumber>
    </recommendedName>
    <alternativeName>
        <fullName evidence="3">Fumarylacetoacetate hydrolase domain-containing protein 1</fullName>
    </alternativeName>
</protein>
<dbReference type="GO" id="GO:0005739">
    <property type="term" value="C:mitochondrion"/>
    <property type="evidence" value="ECO:0007669"/>
    <property type="project" value="TreeGrafter"/>
</dbReference>
<dbReference type="AlphaFoldDB" id="A0A9N9TGG2"/>
<dbReference type="InterPro" id="IPR036663">
    <property type="entry name" value="Fumarylacetoacetase_C_sf"/>
</dbReference>
<dbReference type="GO" id="GO:0050163">
    <property type="term" value="F:oxaloacetate tautomerase activity"/>
    <property type="evidence" value="ECO:0007669"/>
    <property type="project" value="UniProtKB-EC"/>
</dbReference>
<evidence type="ECO:0000259" key="6">
    <source>
        <dbReference type="Pfam" id="PF01557"/>
    </source>
</evidence>